<dbReference type="PROSITE" id="PS01174">
    <property type="entry name" value="LIPASE_GDXG_SER"/>
    <property type="match status" value="1"/>
</dbReference>
<name>A0A397SGW5_9GLOM</name>
<gene>
    <name evidence="6" type="ORF">C1645_834156</name>
</gene>
<dbReference type="OrthoDB" id="19653at2759"/>
<dbReference type="Gene3D" id="3.40.50.1820">
    <property type="entry name" value="alpha/beta hydrolase"/>
    <property type="match status" value="1"/>
</dbReference>
<dbReference type="InterPro" id="IPR029058">
    <property type="entry name" value="AB_hydrolase_fold"/>
</dbReference>
<evidence type="ECO:0000256" key="4">
    <source>
        <dbReference type="SAM" id="Phobius"/>
    </source>
</evidence>
<feature type="transmembrane region" description="Helical" evidence="4">
    <location>
        <begin position="12"/>
        <end position="30"/>
    </location>
</feature>
<feature type="transmembrane region" description="Helical" evidence="4">
    <location>
        <begin position="89"/>
        <end position="107"/>
    </location>
</feature>
<dbReference type="PANTHER" id="PTHR48081:SF33">
    <property type="entry name" value="KYNURENINE FORMAMIDASE"/>
    <property type="match status" value="1"/>
</dbReference>
<evidence type="ECO:0000259" key="5">
    <source>
        <dbReference type="Pfam" id="PF20434"/>
    </source>
</evidence>
<dbReference type="GO" id="GO:0016787">
    <property type="term" value="F:hydrolase activity"/>
    <property type="evidence" value="ECO:0007669"/>
    <property type="project" value="UniProtKB-KW"/>
</dbReference>
<keyword evidence="7" id="KW-1185">Reference proteome</keyword>
<dbReference type="STRING" id="658196.A0A397SGW5"/>
<proteinExistence type="inferred from homology"/>
<organism evidence="6 7">
    <name type="scientific">Glomus cerebriforme</name>
    <dbReference type="NCBI Taxonomy" id="658196"/>
    <lineage>
        <taxon>Eukaryota</taxon>
        <taxon>Fungi</taxon>
        <taxon>Fungi incertae sedis</taxon>
        <taxon>Mucoromycota</taxon>
        <taxon>Glomeromycotina</taxon>
        <taxon>Glomeromycetes</taxon>
        <taxon>Glomerales</taxon>
        <taxon>Glomeraceae</taxon>
        <taxon>Glomus</taxon>
    </lineage>
</organism>
<evidence type="ECO:0000313" key="7">
    <source>
        <dbReference type="Proteomes" id="UP000265703"/>
    </source>
</evidence>
<comment type="caution">
    <text evidence="6">The sequence shown here is derived from an EMBL/GenBank/DDBJ whole genome shotgun (WGS) entry which is preliminary data.</text>
</comment>
<dbReference type="Pfam" id="PF20434">
    <property type="entry name" value="BD-FAE"/>
    <property type="match status" value="1"/>
</dbReference>
<evidence type="ECO:0000313" key="6">
    <source>
        <dbReference type="EMBL" id="RIA83207.1"/>
    </source>
</evidence>
<feature type="active site" evidence="3">
    <location>
        <position position="273"/>
    </location>
</feature>
<accession>A0A397SGW5</accession>
<evidence type="ECO:0000256" key="3">
    <source>
        <dbReference type="PROSITE-ProRule" id="PRU10038"/>
    </source>
</evidence>
<keyword evidence="4" id="KW-0812">Transmembrane</keyword>
<keyword evidence="4" id="KW-0472">Membrane</keyword>
<comment type="similarity">
    <text evidence="1">Belongs to the 'GDXG' lipolytic enzyme family.</text>
</comment>
<dbReference type="EMBL" id="QKYT01000590">
    <property type="protein sequence ID" value="RIA83207.1"/>
    <property type="molecule type" value="Genomic_DNA"/>
</dbReference>
<feature type="domain" description="BD-FAE-like" evidence="5">
    <location>
        <begin position="179"/>
        <end position="392"/>
    </location>
</feature>
<dbReference type="PANTHER" id="PTHR48081">
    <property type="entry name" value="AB HYDROLASE SUPERFAMILY PROTEIN C4A8.06C"/>
    <property type="match status" value="1"/>
</dbReference>
<evidence type="ECO:0000256" key="2">
    <source>
        <dbReference type="ARBA" id="ARBA00022801"/>
    </source>
</evidence>
<dbReference type="InterPro" id="IPR049492">
    <property type="entry name" value="BD-FAE-like_dom"/>
</dbReference>
<dbReference type="Proteomes" id="UP000265703">
    <property type="component" value="Unassembled WGS sequence"/>
</dbReference>
<sequence length="448" mass="51873">MKEASPLLTYSVWTSYALINFLLAFLADLAQWPPRTWNFWFSCIISTIGTIFTEFPLYVILFKVWMWFAIAIMDVWFAVPIIKSSLIRMIMFILDIFTMSILLYNFYNNYKTRQIILTQTLKFKHYGPELPRITSSKFWLNIMPPLHIPLNIKVFRDITYGTQQELRQVGKENESCLKLDIYVPKYIQKIDSLPIMLFIHGGNWMSMDKLIPFPQPWYLSSNNWIVCSINYRLAPKNPYPACLIDCKRALRWIKENIVSYGGNPSFIAVSGDSAGGHLAALMALTANDKRYQPGFEYIDTKVQACVGINGIYDVTNKHNVFVPSFIEWFALKICGKSGDMNEKGVWEMLEDASPEVLVKRKGNLNEEIVPFLIIHGDNDQLVNIKSCREFVKTFRINAPNSKLIFIEFPGAHHGYHFVSSPRTHYSMIAMLRFLNWAYHTSNNITLND</sequence>
<keyword evidence="4" id="KW-1133">Transmembrane helix</keyword>
<reference evidence="6 7" key="1">
    <citation type="submission" date="2018-06" db="EMBL/GenBank/DDBJ databases">
        <title>Comparative genomics reveals the genomic features of Rhizophagus irregularis, R. cerebriforme, R. diaphanum and Gigaspora rosea, and their symbiotic lifestyle signature.</title>
        <authorList>
            <person name="Morin E."/>
            <person name="San Clemente H."/>
            <person name="Chen E.C.H."/>
            <person name="De La Providencia I."/>
            <person name="Hainaut M."/>
            <person name="Kuo A."/>
            <person name="Kohler A."/>
            <person name="Murat C."/>
            <person name="Tang N."/>
            <person name="Roy S."/>
            <person name="Loubradou J."/>
            <person name="Henrissat B."/>
            <person name="Grigoriev I.V."/>
            <person name="Corradi N."/>
            <person name="Roux C."/>
            <person name="Martin F.M."/>
        </authorList>
    </citation>
    <scope>NUCLEOTIDE SEQUENCE [LARGE SCALE GENOMIC DNA]</scope>
    <source>
        <strain evidence="6 7">DAOM 227022</strain>
    </source>
</reference>
<dbReference type="SUPFAM" id="SSF53474">
    <property type="entry name" value="alpha/beta-Hydrolases"/>
    <property type="match status" value="1"/>
</dbReference>
<keyword evidence="2 6" id="KW-0378">Hydrolase</keyword>
<evidence type="ECO:0000256" key="1">
    <source>
        <dbReference type="ARBA" id="ARBA00010515"/>
    </source>
</evidence>
<feature type="transmembrane region" description="Helical" evidence="4">
    <location>
        <begin position="37"/>
        <end position="58"/>
    </location>
</feature>
<feature type="transmembrane region" description="Helical" evidence="4">
    <location>
        <begin position="64"/>
        <end position="82"/>
    </location>
</feature>
<protein>
    <submittedName>
        <fullName evidence="6">Alpha/Beta hydrolase protein</fullName>
    </submittedName>
</protein>
<dbReference type="AlphaFoldDB" id="A0A397SGW5"/>
<dbReference type="InterPro" id="IPR033140">
    <property type="entry name" value="Lipase_GDXG_put_SER_AS"/>
</dbReference>
<dbReference type="InterPro" id="IPR050300">
    <property type="entry name" value="GDXG_lipolytic_enzyme"/>
</dbReference>